<proteinExistence type="predicted"/>
<reference evidence="3" key="1">
    <citation type="journal article" date="2020" name="Stud. Mycol.">
        <title>101 Dothideomycetes genomes: a test case for predicting lifestyles and emergence of pathogens.</title>
        <authorList>
            <person name="Haridas S."/>
            <person name="Albert R."/>
            <person name="Binder M."/>
            <person name="Bloem J."/>
            <person name="Labutti K."/>
            <person name="Salamov A."/>
            <person name="Andreopoulos B."/>
            <person name="Baker S."/>
            <person name="Barry K."/>
            <person name="Bills G."/>
            <person name="Bluhm B."/>
            <person name="Cannon C."/>
            <person name="Castanera R."/>
            <person name="Culley D."/>
            <person name="Daum C."/>
            <person name="Ezra D."/>
            <person name="Gonzalez J."/>
            <person name="Henrissat B."/>
            <person name="Kuo A."/>
            <person name="Liang C."/>
            <person name="Lipzen A."/>
            <person name="Lutzoni F."/>
            <person name="Magnuson J."/>
            <person name="Mondo S."/>
            <person name="Nolan M."/>
            <person name="Ohm R."/>
            <person name="Pangilinan J."/>
            <person name="Park H.-J."/>
            <person name="Ramirez L."/>
            <person name="Alfaro M."/>
            <person name="Sun H."/>
            <person name="Tritt A."/>
            <person name="Yoshinaga Y."/>
            <person name="Zwiers L.-H."/>
            <person name="Turgeon B."/>
            <person name="Goodwin S."/>
            <person name="Spatafora J."/>
            <person name="Crous P."/>
            <person name="Grigoriev I."/>
        </authorList>
    </citation>
    <scope>NUCLEOTIDE SEQUENCE</scope>
    <source>
        <strain evidence="3">HMLAC05119</strain>
    </source>
</reference>
<protein>
    <recommendedName>
        <fullName evidence="2">XPG-I domain-containing protein</fullName>
    </recommendedName>
</protein>
<feature type="compositionally biased region" description="Polar residues" evidence="1">
    <location>
        <begin position="725"/>
        <end position="742"/>
    </location>
</feature>
<dbReference type="SMART" id="SM00484">
    <property type="entry name" value="XPGI"/>
    <property type="match status" value="1"/>
</dbReference>
<keyword evidence="4" id="KW-1185">Reference proteome</keyword>
<feature type="region of interest" description="Disordered" evidence="1">
    <location>
        <begin position="437"/>
        <end position="525"/>
    </location>
</feature>
<dbReference type="SUPFAM" id="SSF88723">
    <property type="entry name" value="PIN domain-like"/>
    <property type="match status" value="1"/>
</dbReference>
<dbReference type="PRINTS" id="PR00853">
    <property type="entry name" value="XPGRADSUPER"/>
</dbReference>
<name>A0A6A5R0B5_AMPQU</name>
<evidence type="ECO:0000259" key="2">
    <source>
        <dbReference type="SMART" id="SM00484"/>
    </source>
</evidence>
<feature type="domain" description="XPG-I" evidence="2">
    <location>
        <begin position="119"/>
        <end position="188"/>
    </location>
</feature>
<feature type="region of interest" description="Disordered" evidence="1">
    <location>
        <begin position="585"/>
        <end position="607"/>
    </location>
</feature>
<dbReference type="InterPro" id="IPR006084">
    <property type="entry name" value="XPG/Rad2"/>
</dbReference>
<dbReference type="OrthoDB" id="2959108at2759"/>
<dbReference type="InterPro" id="IPR029060">
    <property type="entry name" value="PIN-like_dom_sf"/>
</dbReference>
<dbReference type="CDD" id="cd09870">
    <property type="entry name" value="PIN_YEN1"/>
    <property type="match status" value="1"/>
</dbReference>
<sequence>MGIPQLFDVIKDYEESVPIAQLAEDHQRRHGRPLRIAVDEADWRFNNVTQAQVYAIRETSDQAYQGQEKQMFYRICRFLTLNIQLIFVFDGPGRPWKNGGRGRGKIDYRARDLLKEMLRCFGIPYQEAPGEAEAECARLQMLGLVDAVWSQDSDCLMFGCTLWIRDDRVVKQKGTTDRSKENTQKSKKSARVVRASDLKAHLKIDREGLVLFAMLAGGDYDTKGLPGCGPRIAMKAVKQGLGHALCVCRSQRDCDMWSIALAECLNSNGGRGTSIPIGFPDYKTLVKYNSPKVTNDITLMNSARLSLEHTRPINELKLLEVTSSRFAIWGRLYMNWVGPVLLTRSLSTRSAMLPRETLHGIKLVREKTKKDETGIPVPVFERKLSFSPFGVTSLRREDFEGERRGYWTGQSEDLYDPDYRVEKCEMPNYWIQKVLPLDVLDPPPPEPKSRTAKRKQQSEEGGLPGSAPTRKRQHQQQVQAGEEDSPVSNKKKQRKTAKAAKDAVTSTSSTLLARQGTRPSTEHYPNLPAELIFELSDSEEEFPVSSARQILAGSARSQVSQIVDLGSPEVSEDEQFPVLRTSNEHTLQRMPSRTTRHRDDDGSISIGTEDTDLQLALRLSMWETTASTVASDISTQTIRRGSSAIFVRSPNDRARSTAFLPPTDLLARSDSSFTDFEVSKPAIRSKSFRSSPSLMDHGVLKPTPSELREIRSRRFQPPSIESHAIKSSTTARKSSAMSSRTEPSALCMPVGVTYIDLTDD</sequence>
<accession>A0A6A5R0B5</accession>
<dbReference type="PANTHER" id="PTHR11081:SF62">
    <property type="entry name" value="XPG-I DOMAIN-CONTAINING PROTEIN"/>
    <property type="match status" value="1"/>
</dbReference>
<dbReference type="Pfam" id="PF00867">
    <property type="entry name" value="XPG_I"/>
    <property type="match status" value="1"/>
</dbReference>
<dbReference type="Gene3D" id="1.10.150.20">
    <property type="entry name" value="5' to 3' exonuclease, C-terminal subdomain"/>
    <property type="match status" value="1"/>
</dbReference>
<evidence type="ECO:0000313" key="4">
    <source>
        <dbReference type="Proteomes" id="UP000800096"/>
    </source>
</evidence>
<dbReference type="AlphaFoldDB" id="A0A6A5R0B5"/>
<dbReference type="Gene3D" id="3.40.50.1010">
    <property type="entry name" value="5'-nuclease"/>
    <property type="match status" value="2"/>
</dbReference>
<evidence type="ECO:0000256" key="1">
    <source>
        <dbReference type="SAM" id="MobiDB-lite"/>
    </source>
</evidence>
<gene>
    <name evidence="3" type="ORF">BDU57DRAFT_51319</name>
</gene>
<dbReference type="Proteomes" id="UP000800096">
    <property type="component" value="Unassembled WGS sequence"/>
</dbReference>
<dbReference type="InterPro" id="IPR006086">
    <property type="entry name" value="XPG-I_dom"/>
</dbReference>
<dbReference type="EMBL" id="ML979132">
    <property type="protein sequence ID" value="KAF1921501.1"/>
    <property type="molecule type" value="Genomic_DNA"/>
</dbReference>
<feature type="region of interest" description="Disordered" evidence="1">
    <location>
        <begin position="712"/>
        <end position="742"/>
    </location>
</feature>
<dbReference type="SUPFAM" id="SSF47807">
    <property type="entry name" value="5' to 3' exonuclease, C-terminal subdomain"/>
    <property type="match status" value="1"/>
</dbReference>
<dbReference type="InterPro" id="IPR036279">
    <property type="entry name" value="5-3_exonuclease_C_sf"/>
</dbReference>
<dbReference type="GO" id="GO:0017108">
    <property type="term" value="F:5'-flap endonuclease activity"/>
    <property type="evidence" value="ECO:0007669"/>
    <property type="project" value="TreeGrafter"/>
</dbReference>
<evidence type="ECO:0000313" key="3">
    <source>
        <dbReference type="EMBL" id="KAF1921501.1"/>
    </source>
</evidence>
<dbReference type="GO" id="GO:0006281">
    <property type="term" value="P:DNA repair"/>
    <property type="evidence" value="ECO:0007669"/>
    <property type="project" value="UniProtKB-ARBA"/>
</dbReference>
<feature type="compositionally biased region" description="Basic residues" evidence="1">
    <location>
        <begin position="489"/>
        <end position="498"/>
    </location>
</feature>
<organism evidence="3 4">
    <name type="scientific">Ampelomyces quisqualis</name>
    <name type="common">Powdery mildew agent</name>
    <dbReference type="NCBI Taxonomy" id="50730"/>
    <lineage>
        <taxon>Eukaryota</taxon>
        <taxon>Fungi</taxon>
        <taxon>Dikarya</taxon>
        <taxon>Ascomycota</taxon>
        <taxon>Pezizomycotina</taxon>
        <taxon>Dothideomycetes</taxon>
        <taxon>Pleosporomycetidae</taxon>
        <taxon>Pleosporales</taxon>
        <taxon>Pleosporineae</taxon>
        <taxon>Phaeosphaeriaceae</taxon>
        <taxon>Ampelomyces</taxon>
    </lineage>
</organism>
<dbReference type="PANTHER" id="PTHR11081">
    <property type="entry name" value="FLAP ENDONUCLEASE FAMILY MEMBER"/>
    <property type="match status" value="1"/>
</dbReference>